<dbReference type="PANTHER" id="PTHR45453">
    <property type="entry name" value="PHOSPHATE REGULON SENSOR PROTEIN PHOR"/>
    <property type="match status" value="1"/>
</dbReference>
<dbReference type="GO" id="GO:0004721">
    <property type="term" value="F:phosphoprotein phosphatase activity"/>
    <property type="evidence" value="ECO:0007669"/>
    <property type="project" value="TreeGrafter"/>
</dbReference>
<dbReference type="InterPro" id="IPR005467">
    <property type="entry name" value="His_kinase_dom"/>
</dbReference>
<dbReference type="Proteomes" id="UP000595897">
    <property type="component" value="Chromosome"/>
</dbReference>
<keyword evidence="4" id="KW-0597">Phosphoprotein</keyword>
<keyword evidence="8 9" id="KW-0472">Membrane</keyword>
<protein>
    <recommendedName>
        <fullName evidence="3">histidine kinase</fullName>
        <ecNumber evidence="3">2.7.13.3</ecNumber>
    </recommendedName>
</protein>
<evidence type="ECO:0000259" key="10">
    <source>
        <dbReference type="PROSITE" id="PS50109"/>
    </source>
</evidence>
<dbReference type="GO" id="GO:0005886">
    <property type="term" value="C:plasma membrane"/>
    <property type="evidence" value="ECO:0007669"/>
    <property type="project" value="TreeGrafter"/>
</dbReference>
<feature type="transmembrane region" description="Helical" evidence="9">
    <location>
        <begin position="12"/>
        <end position="32"/>
    </location>
</feature>
<dbReference type="SUPFAM" id="SSF158472">
    <property type="entry name" value="HAMP domain-like"/>
    <property type="match status" value="1"/>
</dbReference>
<feature type="domain" description="Histidine kinase" evidence="10">
    <location>
        <begin position="284"/>
        <end position="500"/>
    </location>
</feature>
<evidence type="ECO:0000259" key="11">
    <source>
        <dbReference type="PROSITE" id="PS50885"/>
    </source>
</evidence>
<evidence type="ECO:0000256" key="1">
    <source>
        <dbReference type="ARBA" id="ARBA00000085"/>
    </source>
</evidence>
<dbReference type="SUPFAM" id="SSF55874">
    <property type="entry name" value="ATPase domain of HSP90 chaperone/DNA topoisomerase II/histidine kinase"/>
    <property type="match status" value="1"/>
</dbReference>
<dbReference type="InterPro" id="IPR004358">
    <property type="entry name" value="Sig_transdc_His_kin-like_C"/>
</dbReference>
<dbReference type="PRINTS" id="PR00344">
    <property type="entry name" value="BCTRLSENSOR"/>
</dbReference>
<keyword evidence="9" id="KW-1133">Transmembrane helix</keyword>
<dbReference type="InterPro" id="IPR003660">
    <property type="entry name" value="HAMP_dom"/>
</dbReference>
<dbReference type="PANTHER" id="PTHR45453:SF3">
    <property type="entry name" value="HISTIDINE KINASE"/>
    <property type="match status" value="1"/>
</dbReference>
<dbReference type="Gene3D" id="1.10.287.130">
    <property type="match status" value="1"/>
</dbReference>
<accession>A0A7R7EI59</accession>
<evidence type="ECO:0000256" key="9">
    <source>
        <dbReference type="SAM" id="Phobius"/>
    </source>
</evidence>
<comment type="subcellular location">
    <subcellularLocation>
        <location evidence="2">Membrane</location>
    </subcellularLocation>
</comment>
<evidence type="ECO:0000256" key="7">
    <source>
        <dbReference type="ARBA" id="ARBA00023012"/>
    </source>
</evidence>
<dbReference type="EC" id="2.7.13.3" evidence="3"/>
<dbReference type="FunFam" id="1.10.287.130:FF:000001">
    <property type="entry name" value="Two-component sensor histidine kinase"/>
    <property type="match status" value="1"/>
</dbReference>
<keyword evidence="7" id="KW-0902">Two-component regulatory system</keyword>
<dbReference type="CDD" id="cd00082">
    <property type="entry name" value="HisKA"/>
    <property type="match status" value="1"/>
</dbReference>
<evidence type="ECO:0000256" key="5">
    <source>
        <dbReference type="ARBA" id="ARBA00022679"/>
    </source>
</evidence>
<proteinExistence type="predicted"/>
<evidence type="ECO:0000256" key="8">
    <source>
        <dbReference type="ARBA" id="ARBA00023136"/>
    </source>
</evidence>
<keyword evidence="6 12" id="KW-0418">Kinase</keyword>
<evidence type="ECO:0000256" key="2">
    <source>
        <dbReference type="ARBA" id="ARBA00004370"/>
    </source>
</evidence>
<dbReference type="GO" id="GO:0000155">
    <property type="term" value="F:phosphorelay sensor kinase activity"/>
    <property type="evidence" value="ECO:0007669"/>
    <property type="project" value="InterPro"/>
</dbReference>
<evidence type="ECO:0000256" key="6">
    <source>
        <dbReference type="ARBA" id="ARBA00022777"/>
    </source>
</evidence>
<dbReference type="InterPro" id="IPR036097">
    <property type="entry name" value="HisK_dim/P_sf"/>
</dbReference>
<reference evidence="12 13" key="1">
    <citation type="submission" date="2020-11" db="EMBL/GenBank/DDBJ databases">
        <title>Draft genome sequencing of a Lachnospiraceae strain isolated from anoxic soil subjected to BSD treatment.</title>
        <authorList>
            <person name="Uek A."/>
            <person name="Tonouchi A."/>
        </authorList>
    </citation>
    <scope>NUCLEOTIDE SEQUENCE [LARGE SCALE GENOMIC DNA]</scope>
    <source>
        <strain evidence="12 13">TB5</strain>
    </source>
</reference>
<dbReference type="SMART" id="SM00304">
    <property type="entry name" value="HAMP"/>
    <property type="match status" value="1"/>
</dbReference>
<evidence type="ECO:0000256" key="4">
    <source>
        <dbReference type="ARBA" id="ARBA00022553"/>
    </source>
</evidence>
<dbReference type="Pfam" id="PF00512">
    <property type="entry name" value="HisKA"/>
    <property type="match status" value="1"/>
</dbReference>
<dbReference type="Gene3D" id="6.10.340.10">
    <property type="match status" value="1"/>
</dbReference>
<dbReference type="InterPro" id="IPR036890">
    <property type="entry name" value="HATPase_C_sf"/>
</dbReference>
<dbReference type="InterPro" id="IPR003661">
    <property type="entry name" value="HisK_dim/P_dom"/>
</dbReference>
<dbReference type="CDD" id="cd06225">
    <property type="entry name" value="HAMP"/>
    <property type="match status" value="1"/>
</dbReference>
<keyword evidence="13" id="KW-1185">Reference proteome</keyword>
<dbReference type="PROSITE" id="PS50885">
    <property type="entry name" value="HAMP"/>
    <property type="match status" value="1"/>
</dbReference>
<dbReference type="InterPro" id="IPR003594">
    <property type="entry name" value="HATPase_dom"/>
</dbReference>
<dbReference type="RefSeq" id="WP_271714502.1">
    <property type="nucleotide sequence ID" value="NZ_AP024169.1"/>
</dbReference>
<dbReference type="EMBL" id="AP024169">
    <property type="protein sequence ID" value="BCN29217.1"/>
    <property type="molecule type" value="Genomic_DNA"/>
</dbReference>
<keyword evidence="5" id="KW-0808">Transferase</keyword>
<dbReference type="InterPro" id="IPR050351">
    <property type="entry name" value="BphY/WalK/GraS-like"/>
</dbReference>
<gene>
    <name evidence="12" type="ORF">bsdtb5_05120</name>
</gene>
<dbReference type="SUPFAM" id="SSF47384">
    <property type="entry name" value="Homodimeric domain of signal transducing histidine kinase"/>
    <property type="match status" value="1"/>
</dbReference>
<dbReference type="SMART" id="SM00387">
    <property type="entry name" value="HATPase_c"/>
    <property type="match status" value="1"/>
</dbReference>
<comment type="catalytic activity">
    <reaction evidence="1">
        <text>ATP + protein L-histidine = ADP + protein N-phospho-L-histidine.</text>
        <dbReference type="EC" id="2.7.13.3"/>
    </reaction>
</comment>
<dbReference type="Gene3D" id="3.30.565.10">
    <property type="entry name" value="Histidine kinase-like ATPase, C-terminal domain"/>
    <property type="match status" value="1"/>
</dbReference>
<evidence type="ECO:0000313" key="12">
    <source>
        <dbReference type="EMBL" id="BCN29217.1"/>
    </source>
</evidence>
<organism evidence="12 13">
    <name type="scientific">Anaeromicropila herbilytica</name>
    <dbReference type="NCBI Taxonomy" id="2785025"/>
    <lineage>
        <taxon>Bacteria</taxon>
        <taxon>Bacillati</taxon>
        <taxon>Bacillota</taxon>
        <taxon>Clostridia</taxon>
        <taxon>Lachnospirales</taxon>
        <taxon>Lachnospiraceae</taxon>
        <taxon>Anaeromicropila</taxon>
    </lineage>
</organism>
<evidence type="ECO:0000313" key="13">
    <source>
        <dbReference type="Proteomes" id="UP000595897"/>
    </source>
</evidence>
<dbReference type="PROSITE" id="PS50109">
    <property type="entry name" value="HIS_KIN"/>
    <property type="match status" value="1"/>
</dbReference>
<dbReference type="FunFam" id="3.30.565.10:FF:000006">
    <property type="entry name" value="Sensor histidine kinase WalK"/>
    <property type="match status" value="1"/>
</dbReference>
<feature type="domain" description="HAMP" evidence="11">
    <location>
        <begin position="203"/>
        <end position="255"/>
    </location>
</feature>
<dbReference type="AlphaFoldDB" id="A0A7R7EI59"/>
<sequence>MFKRKITLKLYLIIAFSMIFLVGIAIVAQLFIVSRMNLTEYTKERVDVLNARMESMVSQYNKIPVTNDKQKYIDLLNEYEEQNSAYYYFIDNSYQIKYQSKEAGKLDKSYINNIIKRMRNNKESLKWGFDFRINGLFNLPSKYIAVCMPIYQTSNSDYAIGYAVAVTKEVYTNNNYLILRQYSFYLFILVILIASILGFVFSFIITRPILKIRDTAARMINLDFTEKCDYRANDEIGDLSNSINFLSEKLNDTIIQLKQANEGLKGDLDMQREIDQMRKEFIAAVSHEFKTPLTLIRGFNEMIIEKRLKEDELLEAQGIIMDEVDRMDKLVQELLDLSRLESITYELNQERFNCTEFLRMIGNKYSTMMEERNIIYNSELENKAVWVYADKSRIEQVVMNFITNAVIHTPENKTITLKAETQNGYIIVSVCNEGSHINESEIHKIWEKFYREDKSRSKKTGGTGLGLAICKQILEKHGSFYGVQNTDNGVRFYFMLEVKDS</sequence>
<evidence type="ECO:0000256" key="3">
    <source>
        <dbReference type="ARBA" id="ARBA00012438"/>
    </source>
</evidence>
<keyword evidence="9" id="KW-0812">Transmembrane</keyword>
<dbReference type="SMART" id="SM00388">
    <property type="entry name" value="HisKA"/>
    <property type="match status" value="1"/>
</dbReference>
<name>A0A7R7EI59_9FIRM</name>
<dbReference type="GO" id="GO:0016036">
    <property type="term" value="P:cellular response to phosphate starvation"/>
    <property type="evidence" value="ECO:0007669"/>
    <property type="project" value="TreeGrafter"/>
</dbReference>
<dbReference type="Pfam" id="PF02518">
    <property type="entry name" value="HATPase_c"/>
    <property type="match status" value="1"/>
</dbReference>
<feature type="transmembrane region" description="Helical" evidence="9">
    <location>
        <begin position="182"/>
        <end position="205"/>
    </location>
</feature>
<dbReference type="KEGG" id="ahb:bsdtb5_05120"/>